<protein>
    <submittedName>
        <fullName evidence="3">Uncharacterized protein</fullName>
    </submittedName>
</protein>
<keyword evidence="2" id="KW-0472">Membrane</keyword>
<name>A0A6A5FPJ0_PERFL</name>
<evidence type="ECO:0000256" key="1">
    <source>
        <dbReference type="SAM" id="MobiDB-lite"/>
    </source>
</evidence>
<accession>A0A6A5FPJ0</accession>
<evidence type="ECO:0000313" key="3">
    <source>
        <dbReference type="EMBL" id="KAF1393964.1"/>
    </source>
</evidence>
<feature type="transmembrane region" description="Helical" evidence="2">
    <location>
        <begin position="40"/>
        <end position="58"/>
    </location>
</feature>
<evidence type="ECO:0000313" key="4">
    <source>
        <dbReference type="Proteomes" id="UP000465112"/>
    </source>
</evidence>
<dbReference type="Proteomes" id="UP000465112">
    <property type="component" value="Chromosome 2"/>
</dbReference>
<dbReference type="AlphaFoldDB" id="A0A6A5FPJ0"/>
<keyword evidence="2" id="KW-0812">Transmembrane</keyword>
<feature type="region of interest" description="Disordered" evidence="1">
    <location>
        <begin position="80"/>
        <end position="103"/>
    </location>
</feature>
<organism evidence="3 4">
    <name type="scientific">Perca fluviatilis</name>
    <name type="common">European perch</name>
    <dbReference type="NCBI Taxonomy" id="8168"/>
    <lineage>
        <taxon>Eukaryota</taxon>
        <taxon>Metazoa</taxon>
        <taxon>Chordata</taxon>
        <taxon>Craniata</taxon>
        <taxon>Vertebrata</taxon>
        <taxon>Euteleostomi</taxon>
        <taxon>Actinopterygii</taxon>
        <taxon>Neopterygii</taxon>
        <taxon>Teleostei</taxon>
        <taxon>Neoteleostei</taxon>
        <taxon>Acanthomorphata</taxon>
        <taxon>Eupercaria</taxon>
        <taxon>Perciformes</taxon>
        <taxon>Percoidei</taxon>
        <taxon>Percidae</taxon>
        <taxon>Percinae</taxon>
        <taxon>Perca</taxon>
    </lineage>
</organism>
<sequence length="103" mass="12157">MKLDPNLYPVEPELELYIVKDSKCARDLCRLNWTRLDRPVIYWSSLWILLLGPISTAFRWMRLVRTLWTPNSLFNISPGPLIPLRSSDQEKSHVSSQEENMNR</sequence>
<feature type="compositionally biased region" description="Polar residues" evidence="1">
    <location>
        <begin position="94"/>
        <end position="103"/>
    </location>
</feature>
<keyword evidence="4" id="KW-1185">Reference proteome</keyword>
<comment type="caution">
    <text evidence="3">The sequence shown here is derived from an EMBL/GenBank/DDBJ whole genome shotgun (WGS) entry which is preliminary data.</text>
</comment>
<reference evidence="3 4" key="1">
    <citation type="submission" date="2019-06" db="EMBL/GenBank/DDBJ databases">
        <title>A chromosome-scale genome assembly of the European perch, Perca fluviatilis.</title>
        <authorList>
            <person name="Roques C."/>
            <person name="Zahm M."/>
            <person name="Cabau C."/>
            <person name="Klopp C."/>
            <person name="Bouchez O."/>
            <person name="Donnadieu C."/>
            <person name="Kuhl H."/>
            <person name="Gislard M."/>
            <person name="Guendouz S."/>
            <person name="Journot L."/>
            <person name="Haffray P."/>
            <person name="Bestin A."/>
            <person name="Morvezen R."/>
            <person name="Feron R."/>
            <person name="Wen M."/>
            <person name="Jouanno E."/>
            <person name="Herpin A."/>
            <person name="Schartl M."/>
            <person name="Postlethwait J."/>
            <person name="Schaerlinger B."/>
            <person name="Chardard D."/>
            <person name="Lecocq T."/>
            <person name="Poncet C."/>
            <person name="Jaffrelo L."/>
            <person name="Lampietro C."/>
            <person name="Guiguen Y."/>
        </authorList>
    </citation>
    <scope>NUCLEOTIDE SEQUENCE [LARGE SCALE GENOMIC DNA]</scope>
    <source>
        <tissue evidence="3">Blood</tissue>
    </source>
</reference>
<dbReference type="EMBL" id="VHII01000002">
    <property type="protein sequence ID" value="KAF1393964.1"/>
    <property type="molecule type" value="Genomic_DNA"/>
</dbReference>
<proteinExistence type="predicted"/>
<gene>
    <name evidence="3" type="ORF">PFLUV_G00021580</name>
</gene>
<keyword evidence="2" id="KW-1133">Transmembrane helix</keyword>
<evidence type="ECO:0000256" key="2">
    <source>
        <dbReference type="SAM" id="Phobius"/>
    </source>
</evidence>